<evidence type="ECO:0000256" key="6">
    <source>
        <dbReference type="RuleBase" id="RU365030"/>
    </source>
</evidence>
<dbReference type="Pfam" id="PF01490">
    <property type="entry name" value="Aa_trans"/>
    <property type="match status" value="1"/>
</dbReference>
<feature type="domain" description="Amino acid transporter transmembrane" evidence="8">
    <location>
        <begin position="34"/>
        <end position="92"/>
    </location>
</feature>
<dbReference type="PANTHER" id="PTHR11141">
    <property type="entry name" value="PROTEIN TRANSPORT PROTEIN SEC23"/>
    <property type="match status" value="1"/>
</dbReference>
<keyword evidence="6" id="KW-0479">Metal-binding</keyword>
<evidence type="ECO:0000313" key="10">
    <source>
        <dbReference type="Proteomes" id="UP001177003"/>
    </source>
</evidence>
<keyword evidence="6" id="KW-0963">Cytoplasm</keyword>
<keyword evidence="6" id="KW-0862">Zinc</keyword>
<keyword evidence="6" id="KW-0256">Endoplasmic reticulum</keyword>
<protein>
    <recommendedName>
        <fullName evidence="6">Protein transport protein SEC23</fullName>
    </recommendedName>
</protein>
<evidence type="ECO:0000256" key="3">
    <source>
        <dbReference type="ARBA" id="ARBA00022970"/>
    </source>
</evidence>
<dbReference type="GO" id="GO:0006865">
    <property type="term" value="P:amino acid transport"/>
    <property type="evidence" value="ECO:0007669"/>
    <property type="project" value="UniProtKB-KW"/>
</dbReference>
<dbReference type="GO" id="GO:0090110">
    <property type="term" value="P:COPII-coated vesicle cargo loading"/>
    <property type="evidence" value="ECO:0007669"/>
    <property type="project" value="TreeGrafter"/>
</dbReference>
<evidence type="ECO:0000256" key="4">
    <source>
        <dbReference type="ARBA" id="ARBA00022989"/>
    </source>
</evidence>
<dbReference type="Pfam" id="PF13516">
    <property type="entry name" value="LRR_6"/>
    <property type="match status" value="2"/>
</dbReference>
<dbReference type="FunFam" id="3.80.10.10:FF:000277">
    <property type="entry name" value="Leucine-rich repeat family protein"/>
    <property type="match status" value="1"/>
</dbReference>
<evidence type="ECO:0000256" key="2">
    <source>
        <dbReference type="ARBA" id="ARBA00022692"/>
    </source>
</evidence>
<keyword evidence="4 7" id="KW-1133">Transmembrane helix</keyword>
<dbReference type="InterPro" id="IPR013057">
    <property type="entry name" value="AA_transpt_TM"/>
</dbReference>
<keyword evidence="2 7" id="KW-0812">Transmembrane</keyword>
<evidence type="ECO:0000313" key="9">
    <source>
        <dbReference type="EMBL" id="CAI9299507.1"/>
    </source>
</evidence>
<comment type="subcellular location">
    <subcellularLocation>
        <location evidence="6">Cytoplasmic vesicle</location>
        <location evidence="6">COPII-coated vesicle membrane</location>
        <topology evidence="6">Peripheral membrane protein</topology>
        <orientation evidence="6">Cytoplasmic side</orientation>
    </subcellularLocation>
    <subcellularLocation>
        <location evidence="6">Endoplasmic reticulum membrane</location>
        <topology evidence="6">Peripheral membrane protein</topology>
        <orientation evidence="6">Cytoplasmic side</orientation>
    </subcellularLocation>
    <subcellularLocation>
        <location evidence="1">Membrane</location>
    </subcellularLocation>
</comment>
<dbReference type="EMBL" id="OX465084">
    <property type="protein sequence ID" value="CAI9299507.1"/>
    <property type="molecule type" value="Genomic_DNA"/>
</dbReference>
<dbReference type="SUPFAM" id="SSF52047">
    <property type="entry name" value="RNI-like"/>
    <property type="match status" value="1"/>
</dbReference>
<evidence type="ECO:0000256" key="5">
    <source>
        <dbReference type="ARBA" id="ARBA00023136"/>
    </source>
</evidence>
<evidence type="ECO:0000256" key="7">
    <source>
        <dbReference type="SAM" id="Phobius"/>
    </source>
</evidence>
<dbReference type="Gene3D" id="3.40.50.410">
    <property type="entry name" value="von Willebrand factor, type A domain"/>
    <property type="match status" value="1"/>
</dbReference>
<sequence length="432" mass="48169">MVKSENQFVKIMELEPGSAKDSNGFLFPVTSSRNAKWWYSAFHNFTDMVGVGVLSLPYTLSQLGWGFGIIVLVLSWVITLYTLWQMVETHEMSLFLLQVIQFIDNDAEGKRKMSTARVVNALKKRESSFKADLCAVVKSFMETNPLLPTEMVEHLKTGLGSQGQIAHIEEINSRIANFVKIPDYLSEGTKSALKCSGLLNLTLNMNCCNCITDADMKPLSDLRNLEELQISSSKVTDNGVTFLKGLHKLALLNIERCPITAACLDSLSDLVALLFLNTSTYTELKSLKVLNLGFNDISDAVLSHLKGLINLESLNLDSVSHFDIDFSIESFLLPIKPNLHLPSIFLIISEDLSDPVRSHKDLDKDSALYFTNVVKFYEELAKQMVGVAEMKMIIERTGGIVVLAESFGHSIFKDSFKHVFEKGEESLGLAHK</sequence>
<keyword evidence="6" id="KW-0653">Protein transport</keyword>
<dbReference type="Proteomes" id="UP001177003">
    <property type="component" value="Chromosome 8"/>
</dbReference>
<dbReference type="GO" id="GO:0030127">
    <property type="term" value="C:COPII vesicle coat"/>
    <property type="evidence" value="ECO:0007669"/>
    <property type="project" value="TreeGrafter"/>
</dbReference>
<reference evidence="9" key="1">
    <citation type="submission" date="2023-04" db="EMBL/GenBank/DDBJ databases">
        <authorList>
            <person name="Vijverberg K."/>
            <person name="Xiong W."/>
            <person name="Schranz E."/>
        </authorList>
    </citation>
    <scope>NUCLEOTIDE SEQUENCE</scope>
</reference>
<organism evidence="9 10">
    <name type="scientific">Lactuca saligna</name>
    <name type="common">Willowleaf lettuce</name>
    <dbReference type="NCBI Taxonomy" id="75948"/>
    <lineage>
        <taxon>Eukaryota</taxon>
        <taxon>Viridiplantae</taxon>
        <taxon>Streptophyta</taxon>
        <taxon>Embryophyta</taxon>
        <taxon>Tracheophyta</taxon>
        <taxon>Spermatophyta</taxon>
        <taxon>Magnoliopsida</taxon>
        <taxon>eudicotyledons</taxon>
        <taxon>Gunneridae</taxon>
        <taxon>Pentapetalae</taxon>
        <taxon>asterids</taxon>
        <taxon>campanulids</taxon>
        <taxon>Asterales</taxon>
        <taxon>Asteraceae</taxon>
        <taxon>Cichorioideae</taxon>
        <taxon>Cichorieae</taxon>
        <taxon>Lactucinae</taxon>
        <taxon>Lactuca</taxon>
    </lineage>
</organism>
<evidence type="ECO:0000259" key="8">
    <source>
        <dbReference type="Pfam" id="PF01490"/>
    </source>
</evidence>
<keyword evidence="3" id="KW-0029">Amino-acid transport</keyword>
<keyword evidence="5 6" id="KW-0472">Membrane</keyword>
<dbReference type="PANTHER" id="PTHR11141:SF0">
    <property type="entry name" value="PROTEIN TRANSPORT PROTEIN SEC23"/>
    <property type="match status" value="1"/>
</dbReference>
<dbReference type="InterPro" id="IPR037364">
    <property type="entry name" value="Sec23"/>
</dbReference>
<feature type="transmembrane region" description="Helical" evidence="7">
    <location>
        <begin position="63"/>
        <end position="84"/>
    </location>
</feature>
<proteinExistence type="inferred from homology"/>
<dbReference type="AlphaFoldDB" id="A0AA35ZX86"/>
<dbReference type="GO" id="GO:0015031">
    <property type="term" value="P:protein transport"/>
    <property type="evidence" value="ECO:0007669"/>
    <property type="project" value="UniProtKB-KW"/>
</dbReference>
<gene>
    <name evidence="9" type="ORF">LSALG_LOCUS38214</name>
</gene>
<dbReference type="GO" id="GO:0005096">
    <property type="term" value="F:GTPase activator activity"/>
    <property type="evidence" value="ECO:0007669"/>
    <property type="project" value="TreeGrafter"/>
</dbReference>
<evidence type="ECO:0000256" key="1">
    <source>
        <dbReference type="ARBA" id="ARBA00004370"/>
    </source>
</evidence>
<dbReference type="SUPFAM" id="SSF53300">
    <property type="entry name" value="vWA-like"/>
    <property type="match status" value="1"/>
</dbReference>
<dbReference type="InterPro" id="IPR001611">
    <property type="entry name" value="Leu-rich_rpt"/>
</dbReference>
<dbReference type="Gene3D" id="3.80.10.10">
    <property type="entry name" value="Ribonuclease Inhibitor"/>
    <property type="match status" value="1"/>
</dbReference>
<comment type="similarity">
    <text evidence="6">Belongs to the SEC23/SEC24 family. SEC23 subfamily.</text>
</comment>
<dbReference type="GO" id="GO:0046872">
    <property type="term" value="F:metal ion binding"/>
    <property type="evidence" value="ECO:0007669"/>
    <property type="project" value="UniProtKB-KW"/>
</dbReference>
<dbReference type="InterPro" id="IPR036465">
    <property type="entry name" value="vWFA_dom_sf"/>
</dbReference>
<name>A0AA35ZX86_LACSI</name>
<keyword evidence="6" id="KW-0813">Transport</keyword>
<accession>A0AA35ZX86</accession>
<keyword evidence="10" id="KW-1185">Reference proteome</keyword>
<dbReference type="GO" id="GO:0070971">
    <property type="term" value="C:endoplasmic reticulum exit site"/>
    <property type="evidence" value="ECO:0007669"/>
    <property type="project" value="TreeGrafter"/>
</dbReference>
<comment type="function">
    <text evidence="6">Component of the coat protein complex II (COPII) which promotes the formation of transport vesicles from the endoplasmic reticulum (ER). The coat has two main functions, the physical deformation of the endoplasmic reticulum membrane into vesicles and the selection of cargo molecules.</text>
</comment>
<dbReference type="GO" id="GO:0005789">
    <property type="term" value="C:endoplasmic reticulum membrane"/>
    <property type="evidence" value="ECO:0007669"/>
    <property type="project" value="UniProtKB-SubCell"/>
</dbReference>
<keyword evidence="6" id="KW-0931">ER-Golgi transport</keyword>
<dbReference type="InterPro" id="IPR032675">
    <property type="entry name" value="LRR_dom_sf"/>
</dbReference>
<keyword evidence="6" id="KW-0968">Cytoplasmic vesicle</keyword>